<evidence type="ECO:0000313" key="2">
    <source>
        <dbReference type="EMBL" id="TKA41705.1"/>
    </source>
</evidence>
<dbReference type="OrthoDB" id="3879883at2759"/>
<keyword evidence="1" id="KW-0812">Transmembrane</keyword>
<reference evidence="2 3" key="1">
    <citation type="submission" date="2017-03" db="EMBL/GenBank/DDBJ databases">
        <title>Genomes of endolithic fungi from Antarctica.</title>
        <authorList>
            <person name="Coleine C."/>
            <person name="Masonjones S."/>
            <person name="Stajich J.E."/>
        </authorList>
    </citation>
    <scope>NUCLEOTIDE SEQUENCE [LARGE SCALE GENOMIC DNA]</scope>
    <source>
        <strain evidence="2 3">CCFEE 5311</strain>
    </source>
</reference>
<sequence length="104" mass="10929">MSPTNTHPTFIHLGSNCTALASMPGYSECTSAFVTLSPAPSSSAIAKLATRSIFPAGLGQTVDGHPQYVNMAIYGGIGFLIGALVFLMVLLCVRRQQKKKGGKK</sequence>
<gene>
    <name evidence="2" type="ORF">B0A54_08131</name>
</gene>
<accession>A0A4U0V254</accession>
<dbReference type="AlphaFoldDB" id="A0A4U0V254"/>
<evidence type="ECO:0000313" key="3">
    <source>
        <dbReference type="Proteomes" id="UP000310066"/>
    </source>
</evidence>
<dbReference type="Proteomes" id="UP000310066">
    <property type="component" value="Unassembled WGS sequence"/>
</dbReference>
<feature type="transmembrane region" description="Helical" evidence="1">
    <location>
        <begin position="71"/>
        <end position="93"/>
    </location>
</feature>
<comment type="caution">
    <text evidence="2">The sequence shown here is derived from an EMBL/GenBank/DDBJ whole genome shotgun (WGS) entry which is preliminary data.</text>
</comment>
<name>A0A4U0V254_9PEZI</name>
<organism evidence="2 3">
    <name type="scientific">Friedmanniomyces endolithicus</name>
    <dbReference type="NCBI Taxonomy" id="329885"/>
    <lineage>
        <taxon>Eukaryota</taxon>
        <taxon>Fungi</taxon>
        <taxon>Dikarya</taxon>
        <taxon>Ascomycota</taxon>
        <taxon>Pezizomycotina</taxon>
        <taxon>Dothideomycetes</taxon>
        <taxon>Dothideomycetidae</taxon>
        <taxon>Mycosphaerellales</taxon>
        <taxon>Teratosphaeriaceae</taxon>
        <taxon>Friedmanniomyces</taxon>
    </lineage>
</organism>
<protein>
    <submittedName>
        <fullName evidence="2">Uncharacterized protein</fullName>
    </submittedName>
</protein>
<proteinExistence type="predicted"/>
<keyword evidence="1" id="KW-1133">Transmembrane helix</keyword>
<keyword evidence="1" id="KW-0472">Membrane</keyword>
<evidence type="ECO:0000256" key="1">
    <source>
        <dbReference type="SAM" id="Phobius"/>
    </source>
</evidence>
<dbReference type="EMBL" id="NAJP01000026">
    <property type="protein sequence ID" value="TKA41705.1"/>
    <property type="molecule type" value="Genomic_DNA"/>
</dbReference>